<reference evidence="3" key="1">
    <citation type="submission" date="2016-10" db="EMBL/GenBank/DDBJ databases">
        <authorList>
            <person name="Varghese N."/>
            <person name="Submissions S."/>
        </authorList>
    </citation>
    <scope>NUCLEOTIDE SEQUENCE [LARGE SCALE GENOMIC DNA]</scope>
    <source>
        <strain evidence="3">DS-12</strain>
    </source>
</reference>
<organism evidence="2 3">
    <name type="scientific">Paenimyroides ummariense</name>
    <dbReference type="NCBI Taxonomy" id="913024"/>
    <lineage>
        <taxon>Bacteria</taxon>
        <taxon>Pseudomonadati</taxon>
        <taxon>Bacteroidota</taxon>
        <taxon>Flavobacteriia</taxon>
        <taxon>Flavobacteriales</taxon>
        <taxon>Flavobacteriaceae</taxon>
        <taxon>Paenimyroides</taxon>
    </lineage>
</organism>
<feature type="transmembrane region" description="Helical" evidence="1">
    <location>
        <begin position="149"/>
        <end position="169"/>
    </location>
</feature>
<keyword evidence="1" id="KW-0472">Membrane</keyword>
<feature type="transmembrane region" description="Helical" evidence="1">
    <location>
        <begin position="181"/>
        <end position="203"/>
    </location>
</feature>
<dbReference type="EMBL" id="FOVI01000046">
    <property type="protein sequence ID" value="SFO37691.1"/>
    <property type="molecule type" value="Genomic_DNA"/>
</dbReference>
<dbReference type="Proteomes" id="UP000199036">
    <property type="component" value="Unassembled WGS sequence"/>
</dbReference>
<proteinExistence type="predicted"/>
<gene>
    <name evidence="2" type="ORF">SAMN05421741_14615</name>
</gene>
<dbReference type="RefSeq" id="WP_091526515.1">
    <property type="nucleotide sequence ID" value="NZ_FOVI01000046.1"/>
</dbReference>
<accession>A0A1I5GQ51</accession>
<keyword evidence="1" id="KW-0812">Transmembrane</keyword>
<dbReference type="STRING" id="913024.SAMN05421741_14615"/>
<dbReference type="AlphaFoldDB" id="A0A1I5GQ51"/>
<evidence type="ECO:0000313" key="2">
    <source>
        <dbReference type="EMBL" id="SFO37691.1"/>
    </source>
</evidence>
<sequence length="209" mass="24292">MEFDKNTYKVYTWKNWMYLHYIINPGLTFNELVLGQRIAKTGLVERNTDKPFVARNYIPCPHCNTLHGSHIWSGSRGFYNWFGLYCPNCKGIIPCIRNATSFIVLAISSPLWYPFKNALKKSWYKKQEERFKNLQTVNEPAPYSTTKQWVLGGLLFGLIMFVFNSFIFPLMACQKILIENLAVSLAICLLGGLLFTLFMKWYLSSKKIN</sequence>
<name>A0A1I5GQ51_9FLAO</name>
<keyword evidence="1" id="KW-1133">Transmembrane helix</keyword>
<protein>
    <submittedName>
        <fullName evidence="2">Uncharacterized protein</fullName>
    </submittedName>
</protein>
<evidence type="ECO:0000256" key="1">
    <source>
        <dbReference type="SAM" id="Phobius"/>
    </source>
</evidence>
<evidence type="ECO:0000313" key="3">
    <source>
        <dbReference type="Proteomes" id="UP000199036"/>
    </source>
</evidence>
<dbReference type="OrthoDB" id="1116391at2"/>
<keyword evidence="3" id="KW-1185">Reference proteome</keyword>